<proteinExistence type="predicted"/>
<keyword evidence="2" id="KW-1185">Reference proteome</keyword>
<comment type="caution">
    <text evidence="1">The sequence shown here is derived from an EMBL/GenBank/DDBJ whole genome shotgun (WGS) entry which is preliminary data.</text>
</comment>
<organism evidence="1 2">
    <name type="scientific">Araneus ventricosus</name>
    <name type="common">Orbweaver spider</name>
    <name type="synonym">Epeira ventricosa</name>
    <dbReference type="NCBI Taxonomy" id="182803"/>
    <lineage>
        <taxon>Eukaryota</taxon>
        <taxon>Metazoa</taxon>
        <taxon>Ecdysozoa</taxon>
        <taxon>Arthropoda</taxon>
        <taxon>Chelicerata</taxon>
        <taxon>Arachnida</taxon>
        <taxon>Araneae</taxon>
        <taxon>Araneomorphae</taxon>
        <taxon>Entelegynae</taxon>
        <taxon>Araneoidea</taxon>
        <taxon>Araneidae</taxon>
        <taxon>Araneus</taxon>
    </lineage>
</organism>
<dbReference type="Proteomes" id="UP000499080">
    <property type="component" value="Unassembled WGS sequence"/>
</dbReference>
<dbReference type="EMBL" id="BGPR01011595">
    <property type="protein sequence ID" value="GBN52077.1"/>
    <property type="molecule type" value="Genomic_DNA"/>
</dbReference>
<accession>A0A4Y2PPB1</accession>
<reference evidence="1 2" key="1">
    <citation type="journal article" date="2019" name="Sci. Rep.">
        <title>Orb-weaving spider Araneus ventricosus genome elucidates the spidroin gene catalogue.</title>
        <authorList>
            <person name="Kono N."/>
            <person name="Nakamura H."/>
            <person name="Ohtoshi R."/>
            <person name="Moran D.A.P."/>
            <person name="Shinohara A."/>
            <person name="Yoshida Y."/>
            <person name="Fujiwara M."/>
            <person name="Mori M."/>
            <person name="Tomita M."/>
            <person name="Arakawa K."/>
        </authorList>
    </citation>
    <scope>NUCLEOTIDE SEQUENCE [LARGE SCALE GENOMIC DNA]</scope>
</reference>
<name>A0A4Y2PPB1_ARAVE</name>
<dbReference type="AlphaFoldDB" id="A0A4Y2PPB1"/>
<dbReference type="OrthoDB" id="10062343at2759"/>
<sequence length="91" mass="10678">MEEHLIKTVTFRRWVSVDRCNLETLKKSTDEFADIFCRDIKVLLRHNFIAKQQSAFMANTKEILSESEVAVVCDFPESYSFVLQDEAQSYH</sequence>
<gene>
    <name evidence="1" type="ORF">AVEN_142652_1</name>
</gene>
<dbReference type="PANTHER" id="PTHR46601">
    <property type="entry name" value="ULP_PROTEASE DOMAIN-CONTAINING PROTEIN"/>
    <property type="match status" value="1"/>
</dbReference>
<evidence type="ECO:0000313" key="1">
    <source>
        <dbReference type="EMBL" id="GBN52077.1"/>
    </source>
</evidence>
<dbReference type="PANTHER" id="PTHR46601:SF1">
    <property type="entry name" value="ADF-H DOMAIN-CONTAINING PROTEIN"/>
    <property type="match status" value="1"/>
</dbReference>
<evidence type="ECO:0000313" key="2">
    <source>
        <dbReference type="Proteomes" id="UP000499080"/>
    </source>
</evidence>
<protein>
    <submittedName>
        <fullName evidence="1">Uncharacterized protein</fullName>
    </submittedName>
</protein>